<accession>A0A174KN41</accession>
<sequence>MDGLFQEMLGASNVDIDTNVDIVFAIDATESMQPLIDKVKSLTLSFREELEKGLKENRRIIKNLRIKVIVFRDYYVDDKYAMEESQFFILPEEKQEFYNFVSQIKAGGGGDEPESGLEALALALRSDFVKDGDKKRHVIVLFTDASAHPLEQQEDGVPSNYPSNMFKNLGDLYEAWGKGQDSLGSTRNLGVQMAKDAKRLVLFAPSMYPWGEMEYQLENTIRKDMDKGNGGRDLELDDVIALIANSIA</sequence>
<dbReference type="RefSeq" id="WP_055266154.1">
    <property type="nucleotide sequence ID" value="NZ_CZAL01000006.1"/>
</dbReference>
<dbReference type="PANTHER" id="PTHR47763">
    <property type="entry name" value="ALPHA-PROTEIN KINASE VWKA"/>
    <property type="match status" value="1"/>
</dbReference>
<evidence type="ECO:0000259" key="4">
    <source>
        <dbReference type="PROSITE" id="PS50234"/>
    </source>
</evidence>
<dbReference type="AlphaFoldDB" id="A0A174KN41"/>
<name>A0A174KN41_9FIRM</name>
<keyword evidence="3" id="KW-0732">Signal</keyword>
<dbReference type="InterPro" id="IPR052969">
    <property type="entry name" value="Thr-specific_kinase-like"/>
</dbReference>
<dbReference type="GO" id="GO:0005737">
    <property type="term" value="C:cytoplasm"/>
    <property type="evidence" value="ECO:0007669"/>
    <property type="project" value="TreeGrafter"/>
</dbReference>
<organism evidence="5 6">
    <name type="scientific">Fusicatenibacter saccharivorans</name>
    <dbReference type="NCBI Taxonomy" id="1150298"/>
    <lineage>
        <taxon>Bacteria</taxon>
        <taxon>Bacillati</taxon>
        <taxon>Bacillota</taxon>
        <taxon>Clostridia</taxon>
        <taxon>Lachnospirales</taxon>
        <taxon>Lachnospiraceae</taxon>
        <taxon>Fusicatenibacter</taxon>
    </lineage>
</organism>
<dbReference type="Pfam" id="PF25106">
    <property type="entry name" value="VWA_4"/>
    <property type="match status" value="1"/>
</dbReference>
<evidence type="ECO:0000313" key="5">
    <source>
        <dbReference type="EMBL" id="CUP13373.1"/>
    </source>
</evidence>
<evidence type="ECO:0000256" key="1">
    <source>
        <dbReference type="ARBA" id="ARBA00004613"/>
    </source>
</evidence>
<proteinExistence type="predicted"/>
<evidence type="ECO:0000256" key="3">
    <source>
        <dbReference type="ARBA" id="ARBA00022729"/>
    </source>
</evidence>
<dbReference type="InterPro" id="IPR002035">
    <property type="entry name" value="VWF_A"/>
</dbReference>
<dbReference type="GO" id="GO:0004674">
    <property type="term" value="F:protein serine/threonine kinase activity"/>
    <property type="evidence" value="ECO:0007669"/>
    <property type="project" value="TreeGrafter"/>
</dbReference>
<evidence type="ECO:0000256" key="2">
    <source>
        <dbReference type="ARBA" id="ARBA00022525"/>
    </source>
</evidence>
<dbReference type="EMBL" id="CZAL01000006">
    <property type="protein sequence ID" value="CUP13373.1"/>
    <property type="molecule type" value="Genomic_DNA"/>
</dbReference>
<dbReference type="InterPro" id="IPR036465">
    <property type="entry name" value="vWFA_dom_sf"/>
</dbReference>
<dbReference type="InterPro" id="IPR056861">
    <property type="entry name" value="HMCN1-like_VWA"/>
</dbReference>
<reference evidence="5 6" key="1">
    <citation type="submission" date="2015-09" db="EMBL/GenBank/DDBJ databases">
        <authorList>
            <consortium name="Pathogen Informatics"/>
        </authorList>
    </citation>
    <scope>NUCLEOTIDE SEQUENCE [LARGE SCALE GENOMIC DNA]</scope>
    <source>
        <strain evidence="5 6">2789STDY5834885</strain>
    </source>
</reference>
<gene>
    <name evidence="5" type="ORF">ERS852498_01309</name>
</gene>
<dbReference type="Proteomes" id="UP000095709">
    <property type="component" value="Unassembled WGS sequence"/>
</dbReference>
<feature type="domain" description="VWFA" evidence="4">
    <location>
        <begin position="21"/>
        <end position="145"/>
    </location>
</feature>
<dbReference type="PROSITE" id="PS50234">
    <property type="entry name" value="VWFA"/>
    <property type="match status" value="1"/>
</dbReference>
<keyword evidence="2" id="KW-0964">Secreted</keyword>
<evidence type="ECO:0000313" key="6">
    <source>
        <dbReference type="Proteomes" id="UP000095709"/>
    </source>
</evidence>
<dbReference type="CDD" id="cd00198">
    <property type="entry name" value="vWFA"/>
    <property type="match status" value="1"/>
</dbReference>
<comment type="subcellular location">
    <subcellularLocation>
        <location evidence="1">Secreted</location>
    </subcellularLocation>
</comment>
<protein>
    <recommendedName>
        <fullName evidence="4">VWFA domain-containing protein</fullName>
    </recommendedName>
</protein>
<dbReference type="SUPFAM" id="SSF53300">
    <property type="entry name" value="vWA-like"/>
    <property type="match status" value="1"/>
</dbReference>
<dbReference type="Gene3D" id="3.40.50.410">
    <property type="entry name" value="von Willebrand factor, type A domain"/>
    <property type="match status" value="1"/>
</dbReference>
<dbReference type="PANTHER" id="PTHR47763:SF1">
    <property type="entry name" value="DUF659 DOMAIN-CONTAINING PROTEIN"/>
    <property type="match status" value="1"/>
</dbReference>